<gene>
    <name evidence="10" type="ORF">GCM10011390_05160</name>
</gene>
<keyword evidence="11" id="KW-1185">Reference proteome</keyword>
<keyword evidence="4 7" id="KW-1133">Transmembrane helix</keyword>
<evidence type="ECO:0000259" key="9">
    <source>
        <dbReference type="Pfam" id="PF13567"/>
    </source>
</evidence>
<evidence type="ECO:0000313" key="10">
    <source>
        <dbReference type="EMBL" id="GGD89328.1"/>
    </source>
</evidence>
<dbReference type="InterPro" id="IPR025405">
    <property type="entry name" value="DUF4131"/>
</dbReference>
<comment type="subcellular location">
    <subcellularLocation>
        <location evidence="1">Cell membrane</location>
        <topology evidence="1">Multi-pass membrane protein</topology>
    </subcellularLocation>
</comment>
<dbReference type="Proteomes" id="UP000644699">
    <property type="component" value="Unassembled WGS sequence"/>
</dbReference>
<feature type="transmembrane region" description="Helical" evidence="7">
    <location>
        <begin position="515"/>
        <end position="533"/>
    </location>
</feature>
<reference evidence="10" key="1">
    <citation type="journal article" date="2014" name="Int. J. Syst. Evol. Microbiol.">
        <title>Complete genome sequence of Corynebacterium casei LMG S-19264T (=DSM 44701T), isolated from a smear-ripened cheese.</title>
        <authorList>
            <consortium name="US DOE Joint Genome Institute (JGI-PGF)"/>
            <person name="Walter F."/>
            <person name="Albersmeier A."/>
            <person name="Kalinowski J."/>
            <person name="Ruckert C."/>
        </authorList>
    </citation>
    <scope>NUCLEOTIDE SEQUENCE</scope>
    <source>
        <strain evidence="10">CGMCC 1.15367</strain>
    </source>
</reference>
<dbReference type="RefSeq" id="WP_188906645.1">
    <property type="nucleotide sequence ID" value="NZ_BMIQ01000001.1"/>
</dbReference>
<feature type="transmembrane region" description="Helical" evidence="7">
    <location>
        <begin position="482"/>
        <end position="503"/>
    </location>
</feature>
<feature type="transmembrane region" description="Helical" evidence="7">
    <location>
        <begin position="383"/>
        <end position="401"/>
    </location>
</feature>
<feature type="transmembrane region" description="Helical" evidence="7">
    <location>
        <begin position="32"/>
        <end position="52"/>
    </location>
</feature>
<dbReference type="AlphaFoldDB" id="A0A916ZCZ3"/>
<dbReference type="Pfam" id="PF13567">
    <property type="entry name" value="DUF4131"/>
    <property type="match status" value="1"/>
</dbReference>
<dbReference type="Pfam" id="PF03772">
    <property type="entry name" value="Competence"/>
    <property type="match status" value="1"/>
</dbReference>
<evidence type="ECO:0000256" key="6">
    <source>
        <dbReference type="SAM" id="MobiDB-lite"/>
    </source>
</evidence>
<feature type="domain" description="ComEC/Rec2-related protein" evidence="8">
    <location>
        <begin position="251"/>
        <end position="532"/>
    </location>
</feature>
<dbReference type="PANTHER" id="PTHR30619">
    <property type="entry name" value="DNA INTERNALIZATION/COMPETENCE PROTEIN COMEC/REC2"/>
    <property type="match status" value="1"/>
</dbReference>
<evidence type="ECO:0000256" key="3">
    <source>
        <dbReference type="ARBA" id="ARBA00022692"/>
    </source>
</evidence>
<feature type="transmembrane region" description="Helical" evidence="7">
    <location>
        <begin position="451"/>
        <end position="475"/>
    </location>
</feature>
<dbReference type="EMBL" id="BMIQ01000001">
    <property type="protein sequence ID" value="GGD89328.1"/>
    <property type="molecule type" value="Genomic_DNA"/>
</dbReference>
<feature type="domain" description="DUF4131" evidence="9">
    <location>
        <begin position="59"/>
        <end position="207"/>
    </location>
</feature>
<feature type="transmembrane region" description="Helical" evidence="7">
    <location>
        <begin position="313"/>
        <end position="328"/>
    </location>
</feature>
<evidence type="ECO:0000256" key="1">
    <source>
        <dbReference type="ARBA" id="ARBA00004651"/>
    </source>
</evidence>
<protein>
    <submittedName>
        <fullName evidence="10">Transporter</fullName>
    </submittedName>
</protein>
<evidence type="ECO:0000259" key="8">
    <source>
        <dbReference type="Pfam" id="PF03772"/>
    </source>
</evidence>
<evidence type="ECO:0000256" key="2">
    <source>
        <dbReference type="ARBA" id="ARBA00022475"/>
    </source>
</evidence>
<feature type="transmembrane region" description="Helical" evidence="7">
    <location>
        <begin position="281"/>
        <end position="301"/>
    </location>
</feature>
<proteinExistence type="predicted"/>
<organism evidence="10 11">
    <name type="scientific">Aureimonas endophytica</name>
    <dbReference type="NCBI Taxonomy" id="2027858"/>
    <lineage>
        <taxon>Bacteria</taxon>
        <taxon>Pseudomonadati</taxon>
        <taxon>Pseudomonadota</taxon>
        <taxon>Alphaproteobacteria</taxon>
        <taxon>Hyphomicrobiales</taxon>
        <taxon>Aurantimonadaceae</taxon>
        <taxon>Aureimonas</taxon>
    </lineage>
</organism>
<dbReference type="PANTHER" id="PTHR30619:SF1">
    <property type="entry name" value="RECOMBINATION PROTEIN 2"/>
    <property type="match status" value="1"/>
</dbReference>
<feature type="transmembrane region" description="Helical" evidence="7">
    <location>
        <begin position="358"/>
        <end position="377"/>
    </location>
</feature>
<sequence length="751" mass="80899">MFRLARPLRRWREAEWWLWFRRQIAAEIEARTAFYLLPLAMMAGILAIDGLGWRLEPAMLLASGGAILGLTLWRIESGLARHASIFAAFACFGAASAGFELSRTETVIFSGEATVRIEGRVLWRDRDARGRLHYLVAIEATTRPTLSRPPNRAELLVSNRHAPLPVGSSYRGLVRLRAPSGPALPGGYDFAEGAFFEGIGAEGFALGPPEPAAAGENSLSLGERLIDLRLWMSDRIRDAIGGGEGAVASAIITGERTGIPREVDAWLRAAGLSHVLSISGLHMALVAGFAMTLVRLFCAAIPRLTLHLPAKKIAAGTALAISAFYLVLSGMDVATTRSFVMIAIMLVAVICDRSAVTLRNVALAALIIFATTPHALLSASFQMSFAATAAIVGGYGSFVRWRHRRAREVQDGPFVTLSLALFGIALSSTVAGLATAPYAAYHFQRIAPYGLFANLATLPLFSFWIMPLALIAVVAMPFGLDGPFLVLLGKGLTLVFAVARFLYDHLPDDPTGLVTLAGLFMLTAALLTACFLASHLRLLAIPLAVAGLISGRSAGERPDLLLFENGREAALIDTAGDLVPLHAKPNAFVLEQWRRAYPTPRGATAPSDLAFACETILEPVGPTKGETDIQKPKKPKALEYCRARTRSGLRVVWTDDYRRTGRACDEADLAIVARAIRLTTCRSGARLFTLRSLRLSGSLAIRRDPVAAGPILDAAIATTEVEWNRHRQAPWPEAWHRPATGATAANGDETP</sequence>
<evidence type="ECO:0000313" key="11">
    <source>
        <dbReference type="Proteomes" id="UP000644699"/>
    </source>
</evidence>
<dbReference type="NCBIfam" id="TIGR00360">
    <property type="entry name" value="ComEC_N-term"/>
    <property type="match status" value="1"/>
</dbReference>
<keyword evidence="3 7" id="KW-0812">Transmembrane</keyword>
<keyword evidence="2" id="KW-1003">Cell membrane</keyword>
<evidence type="ECO:0000256" key="4">
    <source>
        <dbReference type="ARBA" id="ARBA00022989"/>
    </source>
</evidence>
<evidence type="ECO:0000256" key="5">
    <source>
        <dbReference type="ARBA" id="ARBA00023136"/>
    </source>
</evidence>
<dbReference type="GO" id="GO:0005886">
    <property type="term" value="C:plasma membrane"/>
    <property type="evidence" value="ECO:0007669"/>
    <property type="project" value="UniProtKB-SubCell"/>
</dbReference>
<feature type="region of interest" description="Disordered" evidence="6">
    <location>
        <begin position="732"/>
        <end position="751"/>
    </location>
</feature>
<accession>A0A916ZCZ3</accession>
<comment type="caution">
    <text evidence="10">The sequence shown here is derived from an EMBL/GenBank/DDBJ whole genome shotgun (WGS) entry which is preliminary data.</text>
</comment>
<dbReference type="InterPro" id="IPR052159">
    <property type="entry name" value="Competence_DNA_uptake"/>
</dbReference>
<feature type="transmembrane region" description="Helical" evidence="7">
    <location>
        <begin position="413"/>
        <end position="439"/>
    </location>
</feature>
<dbReference type="InterPro" id="IPR004477">
    <property type="entry name" value="ComEC_N"/>
</dbReference>
<keyword evidence="5 7" id="KW-0472">Membrane</keyword>
<reference evidence="10" key="2">
    <citation type="submission" date="2020-09" db="EMBL/GenBank/DDBJ databases">
        <authorList>
            <person name="Sun Q."/>
            <person name="Zhou Y."/>
        </authorList>
    </citation>
    <scope>NUCLEOTIDE SEQUENCE</scope>
    <source>
        <strain evidence="10">CGMCC 1.15367</strain>
    </source>
</reference>
<evidence type="ECO:0000256" key="7">
    <source>
        <dbReference type="SAM" id="Phobius"/>
    </source>
</evidence>
<name>A0A916ZCZ3_9HYPH</name>
<feature type="transmembrane region" description="Helical" evidence="7">
    <location>
        <begin position="58"/>
        <end position="75"/>
    </location>
</feature>